<accession>A0A9P9I7X4</accession>
<keyword evidence="2" id="KW-1185">Reference proteome</keyword>
<sequence>MDHVYEKSFLRDFFIQILDANAQTVQEVTTGIQDQINYADQAYYTDDDPALPGPNLLQQVYDTIPSQTKNLNDFMGMDDYANSICKGAITTPGKPANEFTNIAGPTRIVQAGKQLSHISKWMVNALQMLERLKIGGEVWNRADVKDITIRQNRRIHSRFVNIDNNAKNCKNDDAVNKNVWAFSNVYLTYMNELFAGTSSYSINPIVESVANDLKTHLNTNFANLQAMTLSASEQADVAK</sequence>
<proteinExistence type="predicted"/>
<dbReference type="AlphaFoldDB" id="A0A9P9I7X4"/>
<dbReference type="EMBL" id="JAGMUU010000057">
    <property type="protein sequence ID" value="KAH7111166.1"/>
    <property type="molecule type" value="Genomic_DNA"/>
</dbReference>
<reference evidence="1" key="1">
    <citation type="journal article" date="2021" name="Nat. Commun.">
        <title>Genetic determinants of endophytism in the Arabidopsis root mycobiome.</title>
        <authorList>
            <person name="Mesny F."/>
            <person name="Miyauchi S."/>
            <person name="Thiergart T."/>
            <person name="Pickel B."/>
            <person name="Atanasova L."/>
            <person name="Karlsson M."/>
            <person name="Huettel B."/>
            <person name="Barry K.W."/>
            <person name="Haridas S."/>
            <person name="Chen C."/>
            <person name="Bauer D."/>
            <person name="Andreopoulos W."/>
            <person name="Pangilinan J."/>
            <person name="LaButti K."/>
            <person name="Riley R."/>
            <person name="Lipzen A."/>
            <person name="Clum A."/>
            <person name="Drula E."/>
            <person name="Henrissat B."/>
            <person name="Kohler A."/>
            <person name="Grigoriev I.V."/>
            <person name="Martin F.M."/>
            <person name="Hacquard S."/>
        </authorList>
    </citation>
    <scope>NUCLEOTIDE SEQUENCE</scope>
    <source>
        <strain evidence="1">MPI-CAGE-AT-0021</strain>
    </source>
</reference>
<evidence type="ECO:0000313" key="2">
    <source>
        <dbReference type="Proteomes" id="UP000717696"/>
    </source>
</evidence>
<name>A0A9P9I7X4_9HYPO</name>
<dbReference type="Proteomes" id="UP000717696">
    <property type="component" value="Unassembled WGS sequence"/>
</dbReference>
<comment type="caution">
    <text evidence="1">The sequence shown here is derived from an EMBL/GenBank/DDBJ whole genome shotgun (WGS) entry which is preliminary data.</text>
</comment>
<organism evidence="1 2">
    <name type="scientific">Dactylonectria estremocensis</name>
    <dbReference type="NCBI Taxonomy" id="1079267"/>
    <lineage>
        <taxon>Eukaryota</taxon>
        <taxon>Fungi</taxon>
        <taxon>Dikarya</taxon>
        <taxon>Ascomycota</taxon>
        <taxon>Pezizomycotina</taxon>
        <taxon>Sordariomycetes</taxon>
        <taxon>Hypocreomycetidae</taxon>
        <taxon>Hypocreales</taxon>
        <taxon>Nectriaceae</taxon>
        <taxon>Dactylonectria</taxon>
    </lineage>
</organism>
<evidence type="ECO:0000313" key="1">
    <source>
        <dbReference type="EMBL" id="KAH7111166.1"/>
    </source>
</evidence>
<gene>
    <name evidence="1" type="ORF">B0J13DRAFT_272952</name>
</gene>
<protein>
    <submittedName>
        <fullName evidence="1">Uncharacterized protein</fullName>
    </submittedName>
</protein>
<dbReference type="OrthoDB" id="5095309at2759"/>